<proteinExistence type="predicted"/>
<dbReference type="PROSITE" id="PS50109">
    <property type="entry name" value="HIS_KIN"/>
    <property type="match status" value="1"/>
</dbReference>
<dbReference type="InterPro" id="IPR035965">
    <property type="entry name" value="PAS-like_dom_sf"/>
</dbReference>
<dbReference type="Pfam" id="PF00512">
    <property type="entry name" value="HisKA"/>
    <property type="match status" value="1"/>
</dbReference>
<evidence type="ECO:0000256" key="5">
    <source>
        <dbReference type="ARBA" id="ARBA00022679"/>
    </source>
</evidence>
<evidence type="ECO:0000256" key="10">
    <source>
        <dbReference type="ARBA" id="ARBA00022989"/>
    </source>
</evidence>
<dbReference type="Proteomes" id="UP001258207">
    <property type="component" value="Chromosome"/>
</dbReference>
<evidence type="ECO:0000256" key="8">
    <source>
        <dbReference type="ARBA" id="ARBA00022777"/>
    </source>
</evidence>
<dbReference type="GO" id="GO:0000156">
    <property type="term" value="F:phosphorelay response regulator activity"/>
    <property type="evidence" value="ECO:0007669"/>
    <property type="project" value="TreeGrafter"/>
</dbReference>
<keyword evidence="10" id="KW-1133">Transmembrane helix</keyword>
<dbReference type="EC" id="2.7.13.3" evidence="3"/>
<gene>
    <name evidence="16" type="ORF">RI108_15100</name>
</gene>
<dbReference type="CDD" id="cd00082">
    <property type="entry name" value="HisKA"/>
    <property type="match status" value="1"/>
</dbReference>
<dbReference type="Gene3D" id="3.30.450.20">
    <property type="entry name" value="PAS domain"/>
    <property type="match status" value="1"/>
</dbReference>
<dbReference type="InterPro" id="IPR005467">
    <property type="entry name" value="His_kinase_dom"/>
</dbReference>
<dbReference type="SMART" id="SM00388">
    <property type="entry name" value="HisKA"/>
    <property type="match status" value="1"/>
</dbReference>
<keyword evidence="5 16" id="KW-0808">Transferase</keyword>
<evidence type="ECO:0000256" key="6">
    <source>
        <dbReference type="ARBA" id="ARBA00022692"/>
    </source>
</evidence>
<evidence type="ECO:0000256" key="3">
    <source>
        <dbReference type="ARBA" id="ARBA00012438"/>
    </source>
</evidence>
<dbReference type="Pfam" id="PF00989">
    <property type="entry name" value="PAS"/>
    <property type="match status" value="1"/>
</dbReference>
<dbReference type="SMART" id="SM00387">
    <property type="entry name" value="HATPase_c"/>
    <property type="match status" value="1"/>
</dbReference>
<keyword evidence="13" id="KW-0175">Coiled coil</keyword>
<protein>
    <recommendedName>
        <fullName evidence="3">histidine kinase</fullName>
        <ecNumber evidence="3">2.7.13.3</ecNumber>
    </recommendedName>
</protein>
<evidence type="ECO:0000256" key="9">
    <source>
        <dbReference type="ARBA" id="ARBA00022840"/>
    </source>
</evidence>
<keyword evidence="7" id="KW-0547">Nucleotide-binding</keyword>
<name>A0AAJ6MS54_9PSED</name>
<dbReference type="PANTHER" id="PTHR42878">
    <property type="entry name" value="TWO-COMPONENT HISTIDINE KINASE"/>
    <property type="match status" value="1"/>
</dbReference>
<dbReference type="RefSeq" id="WP_310791423.1">
    <property type="nucleotide sequence ID" value="NZ_CP134081.1"/>
</dbReference>
<dbReference type="SUPFAM" id="SSF47384">
    <property type="entry name" value="Homodimeric domain of signal transducing histidine kinase"/>
    <property type="match status" value="1"/>
</dbReference>
<dbReference type="InterPro" id="IPR003661">
    <property type="entry name" value="HisK_dim/P_dom"/>
</dbReference>
<dbReference type="InterPro" id="IPR013767">
    <property type="entry name" value="PAS_fold"/>
</dbReference>
<evidence type="ECO:0000313" key="17">
    <source>
        <dbReference type="Proteomes" id="UP001258207"/>
    </source>
</evidence>
<dbReference type="PRINTS" id="PR00344">
    <property type="entry name" value="BCTRLSENSOR"/>
</dbReference>
<dbReference type="InterPro" id="IPR004358">
    <property type="entry name" value="Sig_transdc_His_kin-like_C"/>
</dbReference>
<dbReference type="Pfam" id="PF02518">
    <property type="entry name" value="HATPase_c"/>
    <property type="match status" value="1"/>
</dbReference>
<feature type="domain" description="PAS" evidence="15">
    <location>
        <begin position="14"/>
        <end position="59"/>
    </location>
</feature>
<dbReference type="NCBIfam" id="TIGR00229">
    <property type="entry name" value="sensory_box"/>
    <property type="match status" value="1"/>
</dbReference>
<evidence type="ECO:0000256" key="2">
    <source>
        <dbReference type="ARBA" id="ARBA00004141"/>
    </source>
</evidence>
<keyword evidence="8 16" id="KW-0418">Kinase</keyword>
<keyword evidence="12" id="KW-0472">Membrane</keyword>
<sequence>MSVEATGIPNAEALYQQAPCALLLINEKGLILEVNQTFCQWLGHPREQLIGTRKLQELLTVGGRMFYQTHWMPLLAMQGFITEVKLDFLTAQGTVAPMVLNAGRREHEGQVLNAVSAFIVADRMRFEQELLQAKRQAEDALQRHVVLEHELNRQRELAVDRALFAEQMIGIVSHDLRNPLQVVSMAAQYLRSQDMTERQDTMLGHIREATTRSQRLINDLLDFTQARIGQGLAVSRAPIQLDRVIAAAVASLRLLHPHREIAFSASDEALFCQADADRLAQLLGNLVSNAVTYGDGASPINVRVSAAQGTVEIAVHNVGNPIDETQLSTIFSPMTRGAEAGGEVRSVGLGLFIVSEIAKAHGGVVEVVSTAQAGTTFAMRFPAYASGGH</sequence>
<evidence type="ECO:0000256" key="4">
    <source>
        <dbReference type="ARBA" id="ARBA00022553"/>
    </source>
</evidence>
<dbReference type="CDD" id="cd00075">
    <property type="entry name" value="HATPase"/>
    <property type="match status" value="1"/>
</dbReference>
<keyword evidence="11" id="KW-0902">Two-component regulatory system</keyword>
<evidence type="ECO:0000259" key="14">
    <source>
        <dbReference type="PROSITE" id="PS50109"/>
    </source>
</evidence>
<dbReference type="PROSITE" id="PS50112">
    <property type="entry name" value="PAS"/>
    <property type="match status" value="1"/>
</dbReference>
<keyword evidence="4" id="KW-0597">Phosphoprotein</keyword>
<dbReference type="InterPro" id="IPR050351">
    <property type="entry name" value="BphY/WalK/GraS-like"/>
</dbReference>
<dbReference type="CDD" id="cd00130">
    <property type="entry name" value="PAS"/>
    <property type="match status" value="1"/>
</dbReference>
<evidence type="ECO:0000256" key="13">
    <source>
        <dbReference type="SAM" id="Coils"/>
    </source>
</evidence>
<dbReference type="EMBL" id="CP134081">
    <property type="protein sequence ID" value="WNC08621.1"/>
    <property type="molecule type" value="Genomic_DNA"/>
</dbReference>
<comment type="subcellular location">
    <subcellularLocation>
        <location evidence="2">Membrane</location>
        <topology evidence="2">Multi-pass membrane protein</topology>
    </subcellularLocation>
</comment>
<evidence type="ECO:0000259" key="15">
    <source>
        <dbReference type="PROSITE" id="PS50112"/>
    </source>
</evidence>
<keyword evidence="6" id="KW-0812">Transmembrane</keyword>
<organism evidence="16 17">
    <name type="scientific">Pseudomonas coleopterorum</name>
    <dbReference type="NCBI Taxonomy" id="1605838"/>
    <lineage>
        <taxon>Bacteria</taxon>
        <taxon>Pseudomonadati</taxon>
        <taxon>Pseudomonadota</taxon>
        <taxon>Gammaproteobacteria</taxon>
        <taxon>Pseudomonadales</taxon>
        <taxon>Pseudomonadaceae</taxon>
        <taxon>Pseudomonas</taxon>
    </lineage>
</organism>
<dbReference type="SMART" id="SM00091">
    <property type="entry name" value="PAS"/>
    <property type="match status" value="1"/>
</dbReference>
<accession>A0AAJ6MS54</accession>
<feature type="domain" description="Histidine kinase" evidence="14">
    <location>
        <begin position="171"/>
        <end position="385"/>
    </location>
</feature>
<evidence type="ECO:0000256" key="12">
    <source>
        <dbReference type="ARBA" id="ARBA00023136"/>
    </source>
</evidence>
<evidence type="ECO:0000313" key="16">
    <source>
        <dbReference type="EMBL" id="WNC08621.1"/>
    </source>
</evidence>
<dbReference type="GO" id="GO:0007234">
    <property type="term" value="P:osmosensory signaling via phosphorelay pathway"/>
    <property type="evidence" value="ECO:0007669"/>
    <property type="project" value="TreeGrafter"/>
</dbReference>
<reference evidence="16" key="1">
    <citation type="submission" date="2023-09" db="EMBL/GenBank/DDBJ databases">
        <title>First report of Pseudomonas coleopterorum DJ13 causing leaf spot on Rhododendron pulchrum Sweet in China.</title>
        <authorList>
            <person name="Zhang Y."/>
        </authorList>
    </citation>
    <scope>NUCLEOTIDE SEQUENCE</scope>
    <source>
        <strain evidence="16">DJ13</strain>
    </source>
</reference>
<dbReference type="InterPro" id="IPR036890">
    <property type="entry name" value="HATPase_C_sf"/>
</dbReference>
<dbReference type="InterPro" id="IPR003594">
    <property type="entry name" value="HATPase_dom"/>
</dbReference>
<keyword evidence="9" id="KW-0067">ATP-binding</keyword>
<dbReference type="Gene3D" id="3.30.565.10">
    <property type="entry name" value="Histidine kinase-like ATPase, C-terminal domain"/>
    <property type="match status" value="1"/>
</dbReference>
<dbReference type="SUPFAM" id="SSF55874">
    <property type="entry name" value="ATPase domain of HSP90 chaperone/DNA topoisomerase II/histidine kinase"/>
    <property type="match status" value="1"/>
</dbReference>
<dbReference type="InterPro" id="IPR000014">
    <property type="entry name" value="PAS"/>
</dbReference>
<feature type="coiled-coil region" evidence="13">
    <location>
        <begin position="123"/>
        <end position="150"/>
    </location>
</feature>
<evidence type="ECO:0000256" key="7">
    <source>
        <dbReference type="ARBA" id="ARBA00022741"/>
    </source>
</evidence>
<dbReference type="GO" id="GO:0030295">
    <property type="term" value="F:protein kinase activator activity"/>
    <property type="evidence" value="ECO:0007669"/>
    <property type="project" value="TreeGrafter"/>
</dbReference>
<dbReference type="PANTHER" id="PTHR42878:SF7">
    <property type="entry name" value="SENSOR HISTIDINE KINASE GLRK"/>
    <property type="match status" value="1"/>
</dbReference>
<dbReference type="GO" id="GO:0005524">
    <property type="term" value="F:ATP binding"/>
    <property type="evidence" value="ECO:0007669"/>
    <property type="project" value="UniProtKB-KW"/>
</dbReference>
<dbReference type="GO" id="GO:0000155">
    <property type="term" value="F:phosphorelay sensor kinase activity"/>
    <property type="evidence" value="ECO:0007669"/>
    <property type="project" value="InterPro"/>
</dbReference>
<dbReference type="SUPFAM" id="SSF55785">
    <property type="entry name" value="PYP-like sensor domain (PAS domain)"/>
    <property type="match status" value="1"/>
</dbReference>
<evidence type="ECO:0000256" key="11">
    <source>
        <dbReference type="ARBA" id="ARBA00023012"/>
    </source>
</evidence>
<dbReference type="AlphaFoldDB" id="A0AAJ6MS54"/>
<dbReference type="Gene3D" id="1.10.287.130">
    <property type="match status" value="1"/>
</dbReference>
<dbReference type="GO" id="GO:0016020">
    <property type="term" value="C:membrane"/>
    <property type="evidence" value="ECO:0007669"/>
    <property type="project" value="UniProtKB-SubCell"/>
</dbReference>
<evidence type="ECO:0000256" key="1">
    <source>
        <dbReference type="ARBA" id="ARBA00000085"/>
    </source>
</evidence>
<dbReference type="InterPro" id="IPR036097">
    <property type="entry name" value="HisK_dim/P_sf"/>
</dbReference>
<comment type="catalytic activity">
    <reaction evidence="1">
        <text>ATP + protein L-histidine = ADP + protein N-phospho-L-histidine.</text>
        <dbReference type="EC" id="2.7.13.3"/>
    </reaction>
</comment>
<dbReference type="GO" id="GO:0006355">
    <property type="term" value="P:regulation of DNA-templated transcription"/>
    <property type="evidence" value="ECO:0007669"/>
    <property type="project" value="InterPro"/>
</dbReference>